<dbReference type="EMBL" id="QLNQ01000029">
    <property type="protein sequence ID" value="RCK56433.1"/>
    <property type="molecule type" value="Genomic_DNA"/>
</dbReference>
<keyword evidence="2" id="KW-1185">Reference proteome</keyword>
<comment type="caution">
    <text evidence="1">The sequence shown here is derived from an EMBL/GenBank/DDBJ whole genome shotgun (WGS) entry which is preliminary data.</text>
</comment>
<accession>A0A367XS28</accession>
<organism evidence="1 2">
    <name type="scientific">Candida viswanathii</name>
    <dbReference type="NCBI Taxonomy" id="5486"/>
    <lineage>
        <taxon>Eukaryota</taxon>
        <taxon>Fungi</taxon>
        <taxon>Dikarya</taxon>
        <taxon>Ascomycota</taxon>
        <taxon>Saccharomycotina</taxon>
        <taxon>Pichiomycetes</taxon>
        <taxon>Debaryomycetaceae</taxon>
        <taxon>Candida/Lodderomyces clade</taxon>
        <taxon>Candida</taxon>
    </lineage>
</organism>
<reference evidence="1 2" key="1">
    <citation type="submission" date="2018-06" db="EMBL/GenBank/DDBJ databases">
        <title>Whole genome sequencing of Candida tropicalis (genome annotated by CSBL at Korea University).</title>
        <authorList>
            <person name="Ahn J."/>
        </authorList>
    </citation>
    <scope>NUCLEOTIDE SEQUENCE [LARGE SCALE GENOMIC DNA]</scope>
    <source>
        <strain evidence="1 2">ATCC 20962</strain>
    </source>
</reference>
<dbReference type="InterPro" id="IPR013888">
    <property type="entry name" value="RNase_P_Rpm2_mt"/>
</dbReference>
<evidence type="ECO:0000313" key="1">
    <source>
        <dbReference type="EMBL" id="RCK56433.1"/>
    </source>
</evidence>
<protein>
    <submittedName>
        <fullName evidence="1">Ribonuclease P protein component, mitochondrial</fullName>
    </submittedName>
</protein>
<proteinExistence type="predicted"/>
<dbReference type="OrthoDB" id="185373at2759"/>
<dbReference type="Proteomes" id="UP000253472">
    <property type="component" value="Unassembled WGS sequence"/>
</dbReference>
<dbReference type="Pfam" id="PF08579">
    <property type="entry name" value="RPM2"/>
    <property type="match status" value="1"/>
</dbReference>
<dbReference type="STRING" id="5486.A0A367XS28"/>
<evidence type="ECO:0000313" key="2">
    <source>
        <dbReference type="Proteomes" id="UP000253472"/>
    </source>
</evidence>
<sequence length="1322" mass="152257">MVFQSFIRFAKFNSSSSTKTEFRLHFFKSSYPYLSKHHFTKFSLSRYNKEFHESKWWFKNQRNTSNRSKSFLSISDGHYGLYYSMYNHDAERRRQQKDHEKYIRHIILKHLENRDRIFGHRQLDPSQTHLNFANYYMAGHHHHHYHHKHHHHSHYYYRNHHHRKSYRGCPGHGFHIKLILIGFTAKFLISKALLDNQINLENIKKFSSKFLASLSFKPSYYFLGSTAAGATVAAGTAAATESQPAPTSQATTFVGLNQTPSPTLASSQPASHVFATMLATRAFSTSARRPKQQPPKTTEVVVEVPNQKVDTFEKDFLATQISNITSAFNNHTCPEDLNIIYPLYQAVKRNNLALPTIDLYNIVLKSILERGLNNTALDLCSIEERLTTLLTVYQDILNSGMKPDKETYNLVVNALLDGSLQCLQLPTHNSLQYAEIYPKSQEFAQICVELFASISNQLDMAVVLPKLLKLLKNYPQLITAKVIGSFISIIQAGEPTKESCLLILELSKYFADLGISSSQETFTVIESSYHKYKQFPDIDPFAAYEKVIASLINNNFAKRAGQLLNDILDDYKDALQFEHRPTKKQINDLIATFIHTYVTKTNDVEKGYEMLVKFNSVAYLPEMPVSLYNFMIIELAKKDMTNEIWALYNRVMVRVDFQETPSMTLVKEHGMSCRDLLLSLSIDNGDHEHTFQMLKEILIKEHLIADLGTLQKTFHYLYNAVVARQIDDEEYFNQYYFGLLWQLMEFQAVHYNSSTDINDFISRFVPFLTVGVPPELQDDVRAQIAITSYNVNLLLSSPFVLRAAETFDVQTDNVYGLTVVMAYLMKLDETYGVNLDLYRRVAEFESILIEEFDDPDNFYVELTPEMTEFVQMLKNDRDTRISKMGNATKEVSAETELDLSGLVKLSFDKGVESFIDAYAQGSNFTFNTWSSIIKFEFMQNYIGQFDMQKFLQRMWSTRCTEEKKIALLKRLIEYNVGNVIDEIGVFMSEKKIFEDGLLSRLFSTCLLLKDEINKDLFVQDSFFKDAYAGTPNRSWVDVYLRFLTGVKKYDQIFMVFASLDDELSTKFGYWLLNADLETDIANFETDRERLGLTQTARVTELNFKYDLMTRKASIGELAQKYSKHETAGTTPMQELISFAHCLQAIQGETPVVPSATQRFKTINLFATSLLSCGDFSEMCKLVESADVCDPQGLFGEMISVLSASIDYANPNATQLMNKFFDTIKICKHLRMTSVSNEDFLRLIRFLTKIKSDLLVVILNRFIMNGEFANIVNFYFMEVQIFNLSSKLEVLKELYHAMKLLKNDFNVSMIDEFCQTNGIKLQQ</sequence>
<name>A0A367XS28_9ASCO</name>
<gene>
    <name evidence="1" type="primary">RPM2_0</name>
    <name evidence="1" type="ORF">Cantr_05092</name>
</gene>